<comment type="function">
    <text evidence="7">Specifically dimethylates two adjacent adenosines (A1518 and A1519) in the loop of a conserved hairpin near the 3'-end of 16S rRNA in the 30S particle. May play a critical role in biogenesis of 30S subunits.</text>
</comment>
<dbReference type="SUPFAM" id="SSF53335">
    <property type="entry name" value="S-adenosyl-L-methionine-dependent methyltransferases"/>
    <property type="match status" value="1"/>
</dbReference>
<dbReference type="Pfam" id="PF00398">
    <property type="entry name" value="RrnaAD"/>
    <property type="match status" value="1"/>
</dbReference>
<keyword evidence="4 7" id="KW-0808">Transferase</keyword>
<evidence type="ECO:0000256" key="6">
    <source>
        <dbReference type="ARBA" id="ARBA00022884"/>
    </source>
</evidence>
<comment type="subcellular location">
    <subcellularLocation>
        <location evidence="7">Cytoplasm</location>
    </subcellularLocation>
</comment>
<dbReference type="PROSITE" id="PS01131">
    <property type="entry name" value="RRNA_A_DIMETH"/>
    <property type="match status" value="1"/>
</dbReference>
<keyword evidence="5 7" id="KW-0949">S-adenosyl-L-methionine</keyword>
<dbReference type="CDD" id="cd02440">
    <property type="entry name" value="AdoMet_MTases"/>
    <property type="match status" value="1"/>
</dbReference>
<name>A0A1F7U5L1_9BACT</name>
<dbReference type="GO" id="GO:0003723">
    <property type="term" value="F:RNA binding"/>
    <property type="evidence" value="ECO:0007669"/>
    <property type="project" value="UniProtKB-UniRule"/>
</dbReference>
<protein>
    <recommendedName>
        <fullName evidence="7">Ribosomal RNA small subunit methyltransferase A</fullName>
        <ecNumber evidence="7">2.1.1.182</ecNumber>
    </recommendedName>
    <alternativeName>
        <fullName evidence="7">16S rRNA (adenine(1518)-N(6)/adenine(1519)-N(6))-dimethyltransferase</fullName>
    </alternativeName>
    <alternativeName>
        <fullName evidence="7">16S rRNA dimethyladenosine transferase</fullName>
    </alternativeName>
    <alternativeName>
        <fullName evidence="7">16S rRNA dimethylase</fullName>
    </alternativeName>
    <alternativeName>
        <fullName evidence="7">S-adenosylmethionine-6-N', N'-adenosyl(rRNA) dimethyltransferase</fullName>
    </alternativeName>
</protein>
<keyword evidence="2 7" id="KW-0698">rRNA processing</keyword>
<dbReference type="PANTHER" id="PTHR11727">
    <property type="entry name" value="DIMETHYLADENOSINE TRANSFERASE"/>
    <property type="match status" value="1"/>
</dbReference>
<dbReference type="EMBL" id="MGDZ01000028">
    <property type="protein sequence ID" value="OGL73532.1"/>
    <property type="molecule type" value="Genomic_DNA"/>
</dbReference>
<proteinExistence type="inferred from homology"/>
<dbReference type="STRING" id="1802391.A3D72_02875"/>
<dbReference type="PANTHER" id="PTHR11727:SF7">
    <property type="entry name" value="DIMETHYLADENOSINE TRANSFERASE-RELATED"/>
    <property type="match status" value="1"/>
</dbReference>
<keyword evidence="3 7" id="KW-0489">Methyltransferase</keyword>
<evidence type="ECO:0000256" key="4">
    <source>
        <dbReference type="ARBA" id="ARBA00022679"/>
    </source>
</evidence>
<feature type="binding site" evidence="7 8">
    <location>
        <position position="27"/>
    </location>
    <ligand>
        <name>S-adenosyl-L-methionine</name>
        <dbReference type="ChEBI" id="CHEBI:59789"/>
    </ligand>
</feature>
<dbReference type="SMART" id="SM00650">
    <property type="entry name" value="rADc"/>
    <property type="match status" value="1"/>
</dbReference>
<keyword evidence="6 7" id="KW-0694">RNA-binding</keyword>
<evidence type="ECO:0000313" key="11">
    <source>
        <dbReference type="Proteomes" id="UP000176303"/>
    </source>
</evidence>
<keyword evidence="1 7" id="KW-0963">Cytoplasm</keyword>
<accession>A0A1F7U5L1</accession>
<dbReference type="HAMAP" id="MF_00607">
    <property type="entry name" value="16SrRNA_methyltr_A"/>
    <property type="match status" value="1"/>
</dbReference>
<dbReference type="InterPro" id="IPR023165">
    <property type="entry name" value="rRNA_Ade_diMease-like_C"/>
</dbReference>
<feature type="domain" description="Ribosomal RNA adenine methylase transferase N-terminal" evidence="9">
    <location>
        <begin position="34"/>
        <end position="211"/>
    </location>
</feature>
<comment type="similarity">
    <text evidence="7">Belongs to the class I-like SAM-binding methyltransferase superfamily. rRNA adenine N(6)-methyltransferase family. RsmA subfamily.</text>
</comment>
<dbReference type="InterPro" id="IPR011530">
    <property type="entry name" value="rRNA_adenine_dimethylase"/>
</dbReference>
<reference evidence="10 11" key="1">
    <citation type="journal article" date="2016" name="Nat. Commun.">
        <title>Thousands of microbial genomes shed light on interconnected biogeochemical processes in an aquifer system.</title>
        <authorList>
            <person name="Anantharaman K."/>
            <person name="Brown C.T."/>
            <person name="Hug L.A."/>
            <person name="Sharon I."/>
            <person name="Castelle C.J."/>
            <person name="Probst A.J."/>
            <person name="Thomas B.C."/>
            <person name="Singh A."/>
            <person name="Wilkins M.J."/>
            <person name="Karaoz U."/>
            <person name="Brodie E.L."/>
            <person name="Williams K.H."/>
            <person name="Hubbard S.S."/>
            <person name="Banfield J.F."/>
        </authorList>
    </citation>
    <scope>NUCLEOTIDE SEQUENCE [LARGE SCALE GENOMIC DNA]</scope>
</reference>
<dbReference type="InterPro" id="IPR029063">
    <property type="entry name" value="SAM-dependent_MTases_sf"/>
</dbReference>
<gene>
    <name evidence="7" type="primary">rsmA</name>
    <name evidence="7" type="synonym">ksgA</name>
    <name evidence="10" type="ORF">A3D72_02875</name>
</gene>
<evidence type="ECO:0000256" key="2">
    <source>
        <dbReference type="ARBA" id="ARBA00022552"/>
    </source>
</evidence>
<dbReference type="Gene3D" id="1.10.8.100">
    <property type="entry name" value="Ribosomal RNA adenine dimethylase-like, domain 2"/>
    <property type="match status" value="1"/>
</dbReference>
<evidence type="ECO:0000259" key="9">
    <source>
        <dbReference type="SMART" id="SM00650"/>
    </source>
</evidence>
<evidence type="ECO:0000256" key="3">
    <source>
        <dbReference type="ARBA" id="ARBA00022603"/>
    </source>
</evidence>
<feature type="binding site" evidence="7 8">
    <location>
        <position position="75"/>
    </location>
    <ligand>
        <name>S-adenosyl-L-methionine</name>
        <dbReference type="ChEBI" id="CHEBI:59789"/>
    </ligand>
</feature>
<dbReference type="NCBIfam" id="TIGR00755">
    <property type="entry name" value="ksgA"/>
    <property type="match status" value="1"/>
</dbReference>
<evidence type="ECO:0000256" key="8">
    <source>
        <dbReference type="PROSITE-ProRule" id="PRU01026"/>
    </source>
</evidence>
<evidence type="ECO:0000256" key="7">
    <source>
        <dbReference type="HAMAP-Rule" id="MF_00607"/>
    </source>
</evidence>
<dbReference type="GO" id="GO:0005829">
    <property type="term" value="C:cytosol"/>
    <property type="evidence" value="ECO:0007669"/>
    <property type="project" value="TreeGrafter"/>
</dbReference>
<dbReference type="GO" id="GO:0052908">
    <property type="term" value="F:16S rRNA (adenine(1518)-N(6)/adenine(1519)-N(6))-dimethyltransferase activity"/>
    <property type="evidence" value="ECO:0007669"/>
    <property type="project" value="UniProtKB-EC"/>
</dbReference>
<comment type="catalytic activity">
    <reaction evidence="7">
        <text>adenosine(1518)/adenosine(1519) in 16S rRNA + 4 S-adenosyl-L-methionine = N(6)-dimethyladenosine(1518)/N(6)-dimethyladenosine(1519) in 16S rRNA + 4 S-adenosyl-L-homocysteine + 4 H(+)</text>
        <dbReference type="Rhea" id="RHEA:19609"/>
        <dbReference type="Rhea" id="RHEA-COMP:10232"/>
        <dbReference type="Rhea" id="RHEA-COMP:10233"/>
        <dbReference type="ChEBI" id="CHEBI:15378"/>
        <dbReference type="ChEBI" id="CHEBI:57856"/>
        <dbReference type="ChEBI" id="CHEBI:59789"/>
        <dbReference type="ChEBI" id="CHEBI:74411"/>
        <dbReference type="ChEBI" id="CHEBI:74493"/>
        <dbReference type="EC" id="2.1.1.182"/>
    </reaction>
</comment>
<feature type="binding site" evidence="7 8">
    <location>
        <position position="29"/>
    </location>
    <ligand>
        <name>S-adenosyl-L-methionine</name>
        <dbReference type="ChEBI" id="CHEBI:59789"/>
    </ligand>
</feature>
<comment type="caution">
    <text evidence="10">The sequence shown here is derived from an EMBL/GenBank/DDBJ whole genome shotgun (WGS) entry which is preliminary data.</text>
</comment>
<dbReference type="EC" id="2.1.1.182" evidence="7"/>
<dbReference type="InterPro" id="IPR020596">
    <property type="entry name" value="rRNA_Ade_Mease_Trfase_CS"/>
</dbReference>
<feature type="binding site" evidence="7 8">
    <location>
        <position position="54"/>
    </location>
    <ligand>
        <name>S-adenosyl-L-methionine</name>
        <dbReference type="ChEBI" id="CHEBI:59789"/>
    </ligand>
</feature>
<feature type="binding site" evidence="7 8">
    <location>
        <position position="127"/>
    </location>
    <ligand>
        <name>S-adenosyl-L-methionine</name>
        <dbReference type="ChEBI" id="CHEBI:59789"/>
    </ligand>
</feature>
<sequence>MDLTKPSEIRELASQHGIVLTRLRGQHFLIDRGPLMSVADSADLKKTDTVLEVGPGFGTLTRELAARAGRVVAVELDKRFLPVLDETVGEFPNVRIIHGDILRLPPTCLPDRQATYSLPPDFKIVSNLPYGITSDFLWKTMAEWDPPPERLVLMLQREVGERLAAKPPRMNLLAVMAQTFGTVELIRRVPPGSYLPPPKVESAIILIIRHRKPFAEREAILRLAKIGFSSPRKKIAGTLGKGMKDALLRAGIDPNSRPETLSLEQWRALSQPGA</sequence>
<evidence type="ECO:0000256" key="5">
    <source>
        <dbReference type="ARBA" id="ARBA00022691"/>
    </source>
</evidence>
<dbReference type="InterPro" id="IPR020598">
    <property type="entry name" value="rRNA_Ade_methylase_Trfase_N"/>
</dbReference>
<dbReference type="Proteomes" id="UP000176303">
    <property type="component" value="Unassembled WGS sequence"/>
</dbReference>
<evidence type="ECO:0000313" key="10">
    <source>
        <dbReference type="EMBL" id="OGL73532.1"/>
    </source>
</evidence>
<dbReference type="Gene3D" id="3.40.50.150">
    <property type="entry name" value="Vaccinia Virus protein VP39"/>
    <property type="match status" value="1"/>
</dbReference>
<dbReference type="AlphaFoldDB" id="A0A1F7U5L1"/>
<evidence type="ECO:0000256" key="1">
    <source>
        <dbReference type="ARBA" id="ARBA00022490"/>
    </source>
</evidence>
<dbReference type="PROSITE" id="PS51689">
    <property type="entry name" value="SAM_RNA_A_N6_MT"/>
    <property type="match status" value="1"/>
</dbReference>
<feature type="binding site" evidence="7 8">
    <location>
        <position position="100"/>
    </location>
    <ligand>
        <name>S-adenosyl-L-methionine</name>
        <dbReference type="ChEBI" id="CHEBI:59789"/>
    </ligand>
</feature>
<dbReference type="InterPro" id="IPR001737">
    <property type="entry name" value="KsgA/Erm"/>
</dbReference>
<organism evidence="10 11">
    <name type="scientific">Candidatus Uhrbacteria bacterium RIFCSPHIGHO2_02_FULL_57_19</name>
    <dbReference type="NCBI Taxonomy" id="1802391"/>
    <lineage>
        <taxon>Bacteria</taxon>
        <taxon>Candidatus Uhriibacteriota</taxon>
    </lineage>
</organism>